<protein>
    <recommendedName>
        <fullName evidence="2">Pyruvate carboxyltransferase domain-containing protein</fullName>
    </recommendedName>
</protein>
<dbReference type="InterPro" id="IPR050073">
    <property type="entry name" value="2-IPM_HCS-like"/>
</dbReference>
<gene>
    <name evidence="3" type="ORF">HHT355_2000</name>
</gene>
<dbReference type="PANTHER" id="PTHR10277:SF9">
    <property type="entry name" value="2-ISOPROPYLMALATE SYNTHASE 1, CHLOROPLASTIC-RELATED"/>
    <property type="match status" value="1"/>
</dbReference>
<dbReference type="EMBL" id="CVTD020000023">
    <property type="protein sequence ID" value="CRZ35198.1"/>
    <property type="molecule type" value="Genomic_DNA"/>
</dbReference>
<keyword evidence="4" id="KW-1185">Reference proteome</keyword>
<reference evidence="3 4" key="1">
    <citation type="submission" date="2015-06" db="EMBL/GenBank/DDBJ databases">
        <authorList>
            <person name="Wibberg Daniel"/>
        </authorList>
    </citation>
    <scope>NUCLEOTIDE SEQUENCE [LARGE SCALE GENOMIC DNA]</scope>
    <source>
        <strain evidence="3 4">T3/55T</strain>
    </source>
</reference>
<evidence type="ECO:0000256" key="1">
    <source>
        <dbReference type="ARBA" id="ARBA00023211"/>
    </source>
</evidence>
<dbReference type="Gene3D" id="3.20.20.70">
    <property type="entry name" value="Aldolase class I"/>
    <property type="match status" value="1"/>
</dbReference>
<dbReference type="Proteomes" id="UP000236497">
    <property type="component" value="Unassembled WGS sequence"/>
</dbReference>
<evidence type="ECO:0000313" key="3">
    <source>
        <dbReference type="EMBL" id="CRZ35198.1"/>
    </source>
</evidence>
<dbReference type="Pfam" id="PF00682">
    <property type="entry name" value="HMGL-like"/>
    <property type="match status" value="1"/>
</dbReference>
<dbReference type="RefSeq" id="WP_103203290.1">
    <property type="nucleotide sequence ID" value="NZ_CVTD020000023.1"/>
</dbReference>
<accession>A0A0H5SXW0</accession>
<organism evidence="3 4">
    <name type="scientific">Herbinix hemicellulosilytica</name>
    <dbReference type="NCBI Taxonomy" id="1564487"/>
    <lineage>
        <taxon>Bacteria</taxon>
        <taxon>Bacillati</taxon>
        <taxon>Bacillota</taxon>
        <taxon>Clostridia</taxon>
        <taxon>Lachnospirales</taxon>
        <taxon>Lachnospiraceae</taxon>
        <taxon>Herbinix</taxon>
    </lineage>
</organism>
<evidence type="ECO:0000259" key="2">
    <source>
        <dbReference type="Pfam" id="PF00682"/>
    </source>
</evidence>
<evidence type="ECO:0000313" key="4">
    <source>
        <dbReference type="Proteomes" id="UP000236497"/>
    </source>
</evidence>
<dbReference type="PANTHER" id="PTHR10277">
    <property type="entry name" value="HOMOCITRATE SYNTHASE-RELATED"/>
    <property type="match status" value="1"/>
</dbReference>
<feature type="domain" description="Pyruvate carboxyltransferase" evidence="2">
    <location>
        <begin position="114"/>
        <end position="258"/>
    </location>
</feature>
<dbReference type="CDD" id="cd07944">
    <property type="entry name" value="DRE_TIM_HOA_like"/>
    <property type="match status" value="1"/>
</dbReference>
<dbReference type="OrthoDB" id="9804858at2"/>
<dbReference type="AlphaFoldDB" id="A0A0H5SXW0"/>
<keyword evidence="1" id="KW-0464">Manganese</keyword>
<proteinExistence type="predicted"/>
<dbReference type="InterPro" id="IPR000891">
    <property type="entry name" value="PYR_CT"/>
</dbReference>
<sequence length="538" mass="61872">MKLQLLDCTLRDGAYVVDGNFGSNVISGIIRKLQDANIDIIECGWLKNGEHKEGSSYYHVPGDLERYLTTPKKPGTIYTAMIDYNRYDCSILPEYDGKSIDAIRVVFPVDHFKEGIALVNPIREKGYKVFLQAANTPGYDDKTLLKLIEAVNEVRPDGFSIVDTFGTMYPDDLERFMILIDNNLDKNILLGFHSHNNLQLSFALCMRFIEHFKNKSDRNIIVDSSLCGMGRGAGNACTELLVQYINKWDNSYDMDSVLDAIDVYMSQFLEEKDWEYSVPYFLAGMYGCHVNNVMYLIREHRVKNKDMRAIFNSLSKEKRVQYDYDNLEKVYINYQSRNIDDSSAKEYLTEQLGEKTIVTICPGESSETCREHILQTVKNKDALSVGINAILPGFSYDFLFFSNAVKYEYAKENYPEVFSKAKVIVTSNIMQGTDNDHLIVNYNDLAKTGWKYFENSMIMFLRLMLKIAPKEIMITGFDGFNRNEDKYAKQVLRPPMKGVYLEEAQREIGEMFSDFLSFNNGKIKISFLTKSPYETLLQ</sequence>
<dbReference type="SUPFAM" id="SSF51569">
    <property type="entry name" value="Aldolase"/>
    <property type="match status" value="1"/>
</dbReference>
<dbReference type="InterPro" id="IPR013785">
    <property type="entry name" value="Aldolase_TIM"/>
</dbReference>
<dbReference type="GO" id="GO:0003852">
    <property type="term" value="F:2-isopropylmalate synthase activity"/>
    <property type="evidence" value="ECO:0007669"/>
    <property type="project" value="TreeGrafter"/>
</dbReference>
<dbReference type="GO" id="GO:0009098">
    <property type="term" value="P:L-leucine biosynthetic process"/>
    <property type="evidence" value="ECO:0007669"/>
    <property type="project" value="TreeGrafter"/>
</dbReference>
<name>A0A0H5SXW0_HERHM</name>